<dbReference type="Pfam" id="PF05145">
    <property type="entry name" value="AbrB"/>
    <property type="match status" value="1"/>
</dbReference>
<dbReference type="InterPro" id="IPR017516">
    <property type="entry name" value="AbrB_dup"/>
</dbReference>
<accession>A0A0C4WL49</accession>
<reference evidence="2 3" key="1">
    <citation type="journal article" date="2015" name="PLoS ONE">
        <title>Azotobacter Genomes: The Genome of Azotobacter chroococcum NCIMB 8003 (ATCC 4412).</title>
        <authorList>
            <person name="Robson R.L."/>
            <person name="Jones R."/>
            <person name="Robson R.M."/>
            <person name="Schwartz A."/>
            <person name="Richardson T.H."/>
        </authorList>
    </citation>
    <scope>NUCLEOTIDE SEQUENCE [LARGE SCALE GENOMIC DNA]</scope>
    <source>
        <strain evidence="2 3">NCIMB 8003</strain>
    </source>
</reference>
<evidence type="ECO:0000313" key="2">
    <source>
        <dbReference type="EMBL" id="AJE19800.1"/>
    </source>
</evidence>
<feature type="transmembrane region" description="Helical" evidence="1">
    <location>
        <begin position="93"/>
        <end position="114"/>
    </location>
</feature>
<feature type="transmembrane region" description="Helical" evidence="1">
    <location>
        <begin position="322"/>
        <end position="341"/>
    </location>
</feature>
<keyword evidence="2" id="KW-0503">Monooxygenase</keyword>
<dbReference type="AlphaFoldDB" id="A0A0C4WL49"/>
<keyword evidence="1" id="KW-1133">Transmembrane helix</keyword>
<dbReference type="GO" id="GO:0004497">
    <property type="term" value="F:monooxygenase activity"/>
    <property type="evidence" value="ECO:0007669"/>
    <property type="project" value="UniProtKB-KW"/>
</dbReference>
<keyword evidence="3" id="KW-1185">Reference proteome</keyword>
<dbReference type="KEGG" id="acx:Achr_2940"/>
<dbReference type="HOGENOM" id="CLU_050210_2_0_6"/>
<evidence type="ECO:0000313" key="3">
    <source>
        <dbReference type="Proteomes" id="UP000068210"/>
    </source>
</evidence>
<dbReference type="STRING" id="1328314.Achr_2940"/>
<feature type="transmembrane region" description="Helical" evidence="1">
    <location>
        <begin position="267"/>
        <end position="287"/>
    </location>
</feature>
<name>A0A0C4WL49_9GAMM</name>
<proteinExistence type="predicted"/>
<dbReference type="EMBL" id="CP010415">
    <property type="protein sequence ID" value="AJE19800.1"/>
    <property type="molecule type" value="Genomic_DNA"/>
</dbReference>
<dbReference type="Proteomes" id="UP000068210">
    <property type="component" value="Chromosome"/>
</dbReference>
<gene>
    <name evidence="2" type="ORF">Achr_2940</name>
</gene>
<keyword evidence="1" id="KW-0812">Transmembrane</keyword>
<feature type="transmembrane region" description="Helical" evidence="1">
    <location>
        <begin position="189"/>
        <end position="206"/>
    </location>
</feature>
<dbReference type="PIRSF" id="PIRSF038991">
    <property type="entry name" value="Protein_AbrB"/>
    <property type="match status" value="1"/>
</dbReference>
<organism evidence="2 3">
    <name type="scientific">Azotobacter chroococcum NCIMB 8003</name>
    <dbReference type="NCBI Taxonomy" id="1328314"/>
    <lineage>
        <taxon>Bacteria</taxon>
        <taxon>Pseudomonadati</taxon>
        <taxon>Pseudomonadota</taxon>
        <taxon>Gammaproteobacteria</taxon>
        <taxon>Pseudomonadales</taxon>
        <taxon>Pseudomonadaceae</taxon>
        <taxon>Azotobacter</taxon>
    </lineage>
</organism>
<dbReference type="NCBIfam" id="TIGR03082">
    <property type="entry name" value="Gneg_AbrB_dup"/>
    <property type="match status" value="2"/>
</dbReference>
<dbReference type="GO" id="GO:0016020">
    <property type="term" value="C:membrane"/>
    <property type="evidence" value="ECO:0007669"/>
    <property type="project" value="InterPro"/>
</dbReference>
<feature type="transmembrane region" description="Helical" evidence="1">
    <location>
        <begin position="69"/>
        <end position="87"/>
    </location>
</feature>
<evidence type="ECO:0000256" key="1">
    <source>
        <dbReference type="SAM" id="Phobius"/>
    </source>
</evidence>
<dbReference type="PANTHER" id="PTHR38457:SF1">
    <property type="entry name" value="REGULATOR ABRB-RELATED"/>
    <property type="match status" value="1"/>
</dbReference>
<dbReference type="GO" id="GO:0010468">
    <property type="term" value="P:regulation of gene expression"/>
    <property type="evidence" value="ECO:0007669"/>
    <property type="project" value="InterPro"/>
</dbReference>
<sequence length="364" mass="38347">MTFRLPPFLADLAARCRPWMLTPLAGALGGGLAQLLGWPLPWMIGALLGVATLRCLGCLTVAVPHGVKAGQWILGIGIGLHFNQAVLEQILAHLGLVLLGSLLTLLTCTFGITLHRRYGESFATAYFASMPGGANEMVNLGSRHGAVLQQVAAAQSLRMTLVLLGIPATYAWLFAGGQTITNAHPGPDAAWLALLFALGGLAALAFQRWRFPNAWQLGALLVSILCSVAFDLHLGLPAGAGELGQWLVGSTLGCYFDRSFFRRAPAFLLRTLMATAAAVLIALPIALTMSWASGLDARALLLGMVPGGIAEMSLTAEALNLLVPLVTAMQVLRLLLVLFLAGPVFRLCSGRLGIGKAGELAVRE</sequence>
<protein>
    <submittedName>
        <fullName evidence="2">Ammonia monooxygenase</fullName>
    </submittedName>
</protein>
<feature type="transmembrane region" description="Helical" evidence="1">
    <location>
        <begin position="159"/>
        <end position="177"/>
    </location>
</feature>
<dbReference type="PANTHER" id="PTHR38457">
    <property type="entry name" value="REGULATOR ABRB-RELATED"/>
    <property type="match status" value="1"/>
</dbReference>
<keyword evidence="2" id="KW-0560">Oxidoreductase</keyword>
<dbReference type="InterPro" id="IPR007820">
    <property type="entry name" value="AbrB_fam"/>
</dbReference>
<keyword evidence="1" id="KW-0472">Membrane</keyword>